<dbReference type="NCBIfam" id="TIGR00419">
    <property type="entry name" value="tim"/>
    <property type="match status" value="1"/>
</dbReference>
<name>A0A6I4SW86_9SPHN</name>
<dbReference type="EC" id="5.3.1.1" evidence="9 10"/>
<dbReference type="SUPFAM" id="SSF51351">
    <property type="entry name" value="Triosephosphate isomerase (TIM)"/>
    <property type="match status" value="1"/>
</dbReference>
<dbReference type="FunFam" id="3.20.20.70:FF:000016">
    <property type="entry name" value="Triosephosphate isomerase"/>
    <property type="match status" value="1"/>
</dbReference>
<dbReference type="CDD" id="cd00311">
    <property type="entry name" value="TIM"/>
    <property type="match status" value="1"/>
</dbReference>
<dbReference type="GO" id="GO:0004807">
    <property type="term" value="F:triose-phosphate isomerase activity"/>
    <property type="evidence" value="ECO:0007669"/>
    <property type="project" value="UniProtKB-UniRule"/>
</dbReference>
<evidence type="ECO:0000256" key="5">
    <source>
        <dbReference type="ARBA" id="ARBA00022432"/>
    </source>
</evidence>
<evidence type="ECO:0000256" key="6">
    <source>
        <dbReference type="ARBA" id="ARBA00022490"/>
    </source>
</evidence>
<feature type="binding site" evidence="9">
    <location>
        <begin position="230"/>
        <end position="231"/>
    </location>
    <ligand>
        <name>substrate</name>
    </ligand>
</feature>
<feature type="binding site" evidence="9">
    <location>
        <position position="209"/>
    </location>
    <ligand>
        <name>substrate</name>
    </ligand>
</feature>
<dbReference type="GO" id="GO:0046166">
    <property type="term" value="P:glyceraldehyde-3-phosphate biosynthetic process"/>
    <property type="evidence" value="ECO:0007669"/>
    <property type="project" value="TreeGrafter"/>
</dbReference>
<comment type="pathway">
    <text evidence="9 10">Carbohydrate biosynthesis; gluconeogenesis.</text>
</comment>
<dbReference type="InterPro" id="IPR035990">
    <property type="entry name" value="TIM_sf"/>
</dbReference>
<dbReference type="EMBL" id="WTYM01000036">
    <property type="protein sequence ID" value="MXO59609.1"/>
    <property type="molecule type" value="Genomic_DNA"/>
</dbReference>
<evidence type="ECO:0000256" key="2">
    <source>
        <dbReference type="ARBA" id="ARBA00004680"/>
    </source>
</evidence>
<dbReference type="InterPro" id="IPR013785">
    <property type="entry name" value="Aldolase_TIM"/>
</dbReference>
<dbReference type="UniPathway" id="UPA00109">
    <property type="reaction ID" value="UER00189"/>
</dbReference>
<dbReference type="PANTHER" id="PTHR21139:SF42">
    <property type="entry name" value="TRIOSEPHOSPHATE ISOMERASE"/>
    <property type="match status" value="1"/>
</dbReference>
<feature type="active site" description="Proton acceptor" evidence="9">
    <location>
        <position position="164"/>
    </location>
</feature>
<keyword evidence="6 9" id="KW-0963">Cytoplasm</keyword>
<evidence type="ECO:0000256" key="3">
    <source>
        <dbReference type="ARBA" id="ARBA00004939"/>
    </source>
</evidence>
<evidence type="ECO:0000256" key="10">
    <source>
        <dbReference type="RuleBase" id="RU363013"/>
    </source>
</evidence>
<dbReference type="RefSeq" id="WP_159794173.1">
    <property type="nucleotide sequence ID" value="NZ_WTYM01000036.1"/>
</dbReference>
<proteinExistence type="inferred from homology"/>
<dbReference type="UniPathway" id="UPA01066"/>
<evidence type="ECO:0000256" key="4">
    <source>
        <dbReference type="ARBA" id="ARBA00007422"/>
    </source>
</evidence>
<keyword evidence="12" id="KW-1185">Reference proteome</keyword>
<feature type="binding site" evidence="9">
    <location>
        <begin position="10"/>
        <end position="12"/>
    </location>
    <ligand>
        <name>substrate</name>
    </ligand>
</feature>
<dbReference type="PROSITE" id="PS51440">
    <property type="entry name" value="TIM_2"/>
    <property type="match status" value="1"/>
</dbReference>
<evidence type="ECO:0000256" key="7">
    <source>
        <dbReference type="ARBA" id="ARBA00023152"/>
    </source>
</evidence>
<dbReference type="OrthoDB" id="9809429at2"/>
<dbReference type="Gene3D" id="3.20.20.70">
    <property type="entry name" value="Aldolase class I"/>
    <property type="match status" value="1"/>
</dbReference>
<dbReference type="UniPathway" id="UPA00138"/>
<dbReference type="InterPro" id="IPR022896">
    <property type="entry name" value="TrioseP_Isoase_bac/euk"/>
</dbReference>
<dbReference type="GO" id="GO:0019563">
    <property type="term" value="P:glycerol catabolic process"/>
    <property type="evidence" value="ECO:0007669"/>
    <property type="project" value="TreeGrafter"/>
</dbReference>
<comment type="pathway">
    <text evidence="2 9 10">Carbohydrate degradation; glycolysis; D-glyceraldehyde 3-phosphate from glycerone phosphate: step 1/1.</text>
</comment>
<dbReference type="InterPro" id="IPR000652">
    <property type="entry name" value="Triosephosphate_isomerase"/>
</dbReference>
<evidence type="ECO:0000256" key="9">
    <source>
        <dbReference type="HAMAP-Rule" id="MF_00147"/>
    </source>
</evidence>
<dbReference type="Pfam" id="PF00121">
    <property type="entry name" value="TIM"/>
    <property type="match status" value="1"/>
</dbReference>
<comment type="function">
    <text evidence="9">Involved in the gluconeogenesis. Catalyzes stereospecifically the conversion of dihydroxyacetone phosphate (DHAP) to D-glyceraldehyde-3-phosphate (G3P).</text>
</comment>
<evidence type="ECO:0000256" key="1">
    <source>
        <dbReference type="ARBA" id="ARBA00000148"/>
    </source>
</evidence>
<dbReference type="HAMAP" id="MF_00147_B">
    <property type="entry name" value="TIM_B"/>
    <property type="match status" value="1"/>
</dbReference>
<keyword evidence="5 9" id="KW-0312">Gluconeogenesis</keyword>
<dbReference type="GO" id="GO:0006094">
    <property type="term" value="P:gluconeogenesis"/>
    <property type="evidence" value="ECO:0007669"/>
    <property type="project" value="UniProtKB-UniRule"/>
</dbReference>
<protein>
    <recommendedName>
        <fullName evidence="9 10">Triosephosphate isomerase</fullName>
        <shortName evidence="9">TIM</shortName>
        <shortName evidence="9">TPI</shortName>
        <ecNumber evidence="9 10">5.3.1.1</ecNumber>
    </recommendedName>
    <alternativeName>
        <fullName evidence="9">Triose-phosphate isomerase</fullName>
    </alternativeName>
</protein>
<comment type="subcellular location">
    <subcellularLocation>
        <location evidence="9 10">Cytoplasm</location>
    </subcellularLocation>
</comment>
<keyword evidence="8 9" id="KW-0413">Isomerase</keyword>
<comment type="pathway">
    <text evidence="3">Carbohydrate metabolism; erythritol degradation.</text>
</comment>
<dbReference type="PROSITE" id="PS00171">
    <property type="entry name" value="TIM_1"/>
    <property type="match status" value="1"/>
</dbReference>
<comment type="subunit">
    <text evidence="9 10">Homodimer.</text>
</comment>
<feature type="active site" description="Electrophile" evidence="9">
    <location>
        <position position="93"/>
    </location>
</feature>
<evidence type="ECO:0000313" key="11">
    <source>
        <dbReference type="EMBL" id="MXO59609.1"/>
    </source>
</evidence>
<comment type="catalytic activity">
    <reaction evidence="9 10">
        <text>D-glyceraldehyde 3-phosphate = dihydroxyacetone phosphate</text>
        <dbReference type="Rhea" id="RHEA:18585"/>
        <dbReference type="ChEBI" id="CHEBI:57642"/>
        <dbReference type="ChEBI" id="CHEBI:59776"/>
        <dbReference type="EC" id="5.3.1.1"/>
    </reaction>
</comment>
<comment type="catalytic activity">
    <reaction evidence="1">
        <text>L-erythrulose 1-phosphate = D-erythrulose 4-phosphate</text>
        <dbReference type="Rhea" id="RHEA:49588"/>
        <dbReference type="ChEBI" id="CHEBI:58002"/>
        <dbReference type="ChEBI" id="CHEBI:90796"/>
        <dbReference type="EC" id="5.3.1.33"/>
    </reaction>
</comment>
<evidence type="ECO:0000256" key="8">
    <source>
        <dbReference type="ARBA" id="ARBA00023235"/>
    </source>
</evidence>
<dbReference type="Proteomes" id="UP000433652">
    <property type="component" value="Unassembled WGS sequence"/>
</dbReference>
<accession>A0A6I4SW86</accession>
<gene>
    <name evidence="9" type="primary">tpiA</name>
    <name evidence="11" type="ORF">GRI89_08650</name>
</gene>
<reference evidence="11 12" key="1">
    <citation type="submission" date="2019-12" db="EMBL/GenBank/DDBJ databases">
        <title>Genomic-based taxomic classification of the family Erythrobacteraceae.</title>
        <authorList>
            <person name="Xu L."/>
        </authorList>
    </citation>
    <scope>NUCLEOTIDE SEQUENCE [LARGE SCALE GENOMIC DNA]</scope>
    <source>
        <strain evidence="11 12">MCCC 1K01500</strain>
    </source>
</reference>
<dbReference type="GO" id="GO:0005829">
    <property type="term" value="C:cytosol"/>
    <property type="evidence" value="ECO:0007669"/>
    <property type="project" value="TreeGrafter"/>
</dbReference>
<organism evidence="11 12">
    <name type="scientific">Croceibacterium salegens</name>
    <dbReference type="NCBI Taxonomy" id="1737568"/>
    <lineage>
        <taxon>Bacteria</taxon>
        <taxon>Pseudomonadati</taxon>
        <taxon>Pseudomonadota</taxon>
        <taxon>Alphaproteobacteria</taxon>
        <taxon>Sphingomonadales</taxon>
        <taxon>Erythrobacteraceae</taxon>
        <taxon>Croceibacterium</taxon>
    </lineage>
</organism>
<feature type="binding site" evidence="9">
    <location>
        <position position="170"/>
    </location>
    <ligand>
        <name>substrate</name>
    </ligand>
</feature>
<dbReference type="GO" id="GO:0006096">
    <property type="term" value="P:glycolytic process"/>
    <property type="evidence" value="ECO:0007669"/>
    <property type="project" value="UniProtKB-UniRule"/>
</dbReference>
<sequence length="252" mass="26357">MAERPYIVGNWKMHGTRAMLSEARAIDRAAERLMKVEVAIAPPFTLIHATRKEAALIGVGAQDCHAAEGGAHTGDISAAMLKDAGAGFVIIGHSERRADHDEKDSDVRAKAEAALAVGLSVIVCVGETEAERDAGKAVRVVAKQLDGSLPQADSAAEKVTVAYEPVWAIGTGRTPTLDDIEAMHRAIRERLHEIYGDAAESVRILYGGSVKPDNAAEILNIAEVGGALVGGASLTAESFVGIMTAAAERGEA</sequence>
<evidence type="ECO:0000313" key="12">
    <source>
        <dbReference type="Proteomes" id="UP000433652"/>
    </source>
</evidence>
<dbReference type="AlphaFoldDB" id="A0A6I4SW86"/>
<dbReference type="InterPro" id="IPR020861">
    <property type="entry name" value="Triosephosphate_isomerase_AS"/>
</dbReference>
<dbReference type="PANTHER" id="PTHR21139">
    <property type="entry name" value="TRIOSEPHOSPHATE ISOMERASE"/>
    <property type="match status" value="1"/>
</dbReference>
<comment type="similarity">
    <text evidence="4 9 10">Belongs to the triosephosphate isomerase family.</text>
</comment>
<keyword evidence="7 9" id="KW-0324">Glycolysis</keyword>
<comment type="caution">
    <text evidence="11">The sequence shown here is derived from an EMBL/GenBank/DDBJ whole genome shotgun (WGS) entry which is preliminary data.</text>
</comment>